<dbReference type="Pfam" id="PF13250">
    <property type="entry name" value="SNIPE"/>
    <property type="match status" value="1"/>
</dbReference>
<evidence type="ECO:0000259" key="2">
    <source>
        <dbReference type="Pfam" id="PF13250"/>
    </source>
</evidence>
<accession>A0ABT4KMF4</accession>
<dbReference type="InterPro" id="IPR025280">
    <property type="entry name" value="SNIPE"/>
</dbReference>
<evidence type="ECO:0000313" key="4">
    <source>
        <dbReference type="Proteomes" id="UP001079430"/>
    </source>
</evidence>
<gene>
    <name evidence="3" type="ORF">O3W52_24820</name>
</gene>
<organism evidence="3 4">
    <name type="scientific">Sinorhizobium psoraleae</name>
    <dbReference type="NCBI Taxonomy" id="520838"/>
    <lineage>
        <taxon>Bacteria</taxon>
        <taxon>Pseudomonadati</taxon>
        <taxon>Pseudomonadota</taxon>
        <taxon>Alphaproteobacteria</taxon>
        <taxon>Hyphomicrobiales</taxon>
        <taxon>Rhizobiaceae</taxon>
        <taxon>Sinorhizobium/Ensifer group</taxon>
        <taxon>Sinorhizobium</taxon>
    </lineage>
</organism>
<reference evidence="3" key="1">
    <citation type="submission" date="2022-10" db="EMBL/GenBank/DDBJ databases">
        <title>Whole genome sequencing of three plant growth promoting bacteria isolated from Vachellia tortilis subsp. raddiana in Morocco.</title>
        <authorList>
            <person name="Hnini M."/>
            <person name="Zouagui R."/>
            <person name="Zouagui H."/>
            <person name="Chemao Elfihri M.-W."/>
            <person name="Ibrahimi A."/>
            <person name="Sbabou L."/>
            <person name="Aurag J."/>
        </authorList>
    </citation>
    <scope>NUCLEOTIDE SEQUENCE</scope>
    <source>
        <strain evidence="3">LMR678</strain>
    </source>
</reference>
<dbReference type="EMBL" id="JAPVOI010000005">
    <property type="protein sequence ID" value="MCZ4093140.1"/>
    <property type="molecule type" value="Genomic_DNA"/>
</dbReference>
<evidence type="ECO:0000256" key="1">
    <source>
        <dbReference type="SAM" id="MobiDB-lite"/>
    </source>
</evidence>
<comment type="caution">
    <text evidence="3">The sequence shown here is derived from an EMBL/GenBank/DDBJ whole genome shotgun (WGS) entry which is preliminary data.</text>
</comment>
<name>A0ABT4KMF4_9HYPH</name>
<evidence type="ECO:0000313" key="3">
    <source>
        <dbReference type="EMBL" id="MCZ4093140.1"/>
    </source>
</evidence>
<proteinExistence type="predicted"/>
<dbReference type="Proteomes" id="UP001079430">
    <property type="component" value="Unassembled WGS sequence"/>
</dbReference>
<feature type="domain" description="SNIPE associated" evidence="2">
    <location>
        <begin position="1"/>
        <end position="36"/>
    </location>
</feature>
<protein>
    <submittedName>
        <fullName evidence="3">DUF4041 domain-containing protein</fullName>
    </submittedName>
</protein>
<keyword evidence="4" id="KW-1185">Reference proteome</keyword>
<feature type="region of interest" description="Disordered" evidence="1">
    <location>
        <begin position="37"/>
        <end position="59"/>
    </location>
</feature>
<sequence length="59" mass="6454">MTSRNIKSTLRAFNNDCEAAIASCRWTNVNAMENAALGSRDHQTKMSNSGRNSAAIPRL</sequence>
<dbReference type="RefSeq" id="WP_269285560.1">
    <property type="nucleotide sequence ID" value="NZ_JAPVOI010000005.1"/>
</dbReference>